<dbReference type="AlphaFoldDB" id="A0A4R0K322"/>
<dbReference type="SUPFAM" id="SSF56112">
    <property type="entry name" value="Protein kinase-like (PK-like)"/>
    <property type="match status" value="1"/>
</dbReference>
<dbReference type="PANTHER" id="PTHR21310">
    <property type="entry name" value="AMINOGLYCOSIDE PHOSPHOTRANSFERASE-RELATED-RELATED"/>
    <property type="match status" value="1"/>
</dbReference>
<dbReference type="EMBL" id="SJKD01000001">
    <property type="protein sequence ID" value="TCC53084.1"/>
    <property type="molecule type" value="Genomic_DNA"/>
</dbReference>
<evidence type="ECO:0000259" key="1">
    <source>
        <dbReference type="Pfam" id="PF01636"/>
    </source>
</evidence>
<dbReference type="InterPro" id="IPR002575">
    <property type="entry name" value="Aminoglycoside_PTrfase"/>
</dbReference>
<evidence type="ECO:0000313" key="2">
    <source>
        <dbReference type="EMBL" id="TCC53084.1"/>
    </source>
</evidence>
<evidence type="ECO:0000313" key="3">
    <source>
        <dbReference type="Proteomes" id="UP000293342"/>
    </source>
</evidence>
<dbReference type="Gene3D" id="1.20.58.840">
    <property type="match status" value="1"/>
</dbReference>
<accession>A0A4R0K322</accession>
<dbReference type="Proteomes" id="UP000293342">
    <property type="component" value="Unassembled WGS sequence"/>
</dbReference>
<gene>
    <name evidence="2" type="ORF">E0H75_04980</name>
</gene>
<dbReference type="InterPro" id="IPR051678">
    <property type="entry name" value="AGP_Transferase"/>
</dbReference>
<protein>
    <submittedName>
        <fullName evidence="2">Aminoglycoside phosphotransferase family protein</fullName>
    </submittedName>
</protein>
<keyword evidence="2" id="KW-0808">Transferase</keyword>
<dbReference type="InterPro" id="IPR011009">
    <property type="entry name" value="Kinase-like_dom_sf"/>
</dbReference>
<feature type="domain" description="Aminoglycoside phosphotransferase" evidence="1">
    <location>
        <begin position="44"/>
        <end position="260"/>
    </location>
</feature>
<reference evidence="2 3" key="1">
    <citation type="submission" date="2019-02" db="EMBL/GenBank/DDBJ databases">
        <title>Kribbella capetownensis sp. nov. and Kribbella speibonae sp. nov., isolated from soil.</title>
        <authorList>
            <person name="Curtis S.M."/>
            <person name="Norton I."/>
            <person name="Everest G.J."/>
            <person name="Meyers P.R."/>
        </authorList>
    </citation>
    <scope>NUCLEOTIDE SEQUENCE [LARGE SCALE GENOMIC DNA]</scope>
    <source>
        <strain evidence="2 3">YM53</strain>
    </source>
</reference>
<dbReference type="Gene3D" id="3.30.200.20">
    <property type="entry name" value="Phosphorylase Kinase, domain 1"/>
    <property type="match status" value="1"/>
</dbReference>
<proteinExistence type="predicted"/>
<name>A0A4R0K322_9ACTN</name>
<comment type="caution">
    <text evidence="2">The sequence shown here is derived from an EMBL/GenBank/DDBJ whole genome shotgun (WGS) entry which is preliminary data.</text>
</comment>
<dbReference type="GO" id="GO:0016740">
    <property type="term" value="F:transferase activity"/>
    <property type="evidence" value="ECO:0007669"/>
    <property type="project" value="UniProtKB-KW"/>
</dbReference>
<keyword evidence="3" id="KW-1185">Reference proteome</keyword>
<dbReference type="Pfam" id="PF01636">
    <property type="entry name" value="APH"/>
    <property type="match status" value="1"/>
</dbReference>
<organism evidence="2 3">
    <name type="scientific">Kribbella capetownensis</name>
    <dbReference type="NCBI Taxonomy" id="1572659"/>
    <lineage>
        <taxon>Bacteria</taxon>
        <taxon>Bacillati</taxon>
        <taxon>Actinomycetota</taxon>
        <taxon>Actinomycetes</taxon>
        <taxon>Propionibacteriales</taxon>
        <taxon>Kribbellaceae</taxon>
        <taxon>Kribbella</taxon>
    </lineage>
</organism>
<dbReference type="OrthoDB" id="3339041at2"/>
<sequence length="308" mass="34860">MRSMLPQPRGAESRLTDGRGACKLWGMVRVTDLERDYGVVVSGLRPHEGGFESDCWVADDTWFVKMWKQPGLPTGLGMLHELRGLGLPVPEAIPAVSGELYAVCAGRPYAVFPYVHGRVGTFDDWQTTAQALRQLHELEVRVELPPFSMDERHVRKLAQRLDHPWIVDRRDEVAAAVRRLDAAVERAQAKTVPEIICHLDFGVHNLILDDDGQIAAILDWEQAVIGPREHDLWIAGDLSELEAFLDEYGAYDLDIDHLEYALLARGLRDMAARVLNDIDRPGVDTWGFDRITRLDSDLKRFRPYCRTA</sequence>
<dbReference type="Gene3D" id="1.10.510.10">
    <property type="entry name" value="Transferase(Phosphotransferase) domain 1"/>
    <property type="match status" value="1"/>
</dbReference>